<keyword evidence="4" id="KW-1185">Reference proteome</keyword>
<reference evidence="3 4" key="1">
    <citation type="submission" date="2019-06" db="EMBL/GenBank/DDBJ databases">
        <authorList>
            <person name="Li F."/>
        </authorList>
    </citation>
    <scope>NUCLEOTIDE SEQUENCE [LARGE SCALE GENOMIC DNA]</scope>
    <source>
        <strain evidence="3 4">10F1D-1</strain>
    </source>
</reference>
<dbReference type="AlphaFoldDB" id="A0A506Y552"/>
<evidence type="ECO:0000256" key="1">
    <source>
        <dbReference type="SAM" id="MobiDB-lite"/>
    </source>
</evidence>
<dbReference type="EMBL" id="VHQG01000001">
    <property type="protein sequence ID" value="TPW77155.1"/>
    <property type="molecule type" value="Genomic_DNA"/>
</dbReference>
<dbReference type="Proteomes" id="UP000316252">
    <property type="component" value="Unassembled WGS sequence"/>
</dbReference>
<dbReference type="RefSeq" id="WP_141161683.1">
    <property type="nucleotide sequence ID" value="NZ_VHQG01000001.1"/>
</dbReference>
<sequence length="207" mass="22178">MADRDDRTPHEVDDEALPEGESPAEAEALDADDDDADEDDALSWEGDDDLGRTTSLTDPRTAAATRRPRSATVDGCPVRAGGHVSDGELSAEDADLEADLAVDGERPRRDPVRLLVTGVFALIYLAFTVGWILAVQGIVGTALGSGSTGWVDAIARISQFLALVASALWFVTVVHLTRDSRLIVRVGWMLLGTPLLLPWPYLMGSLL</sequence>
<proteinExistence type="predicted"/>
<comment type="caution">
    <text evidence="3">The sequence shown here is derived from an EMBL/GenBank/DDBJ whole genome shotgun (WGS) entry which is preliminary data.</text>
</comment>
<feature type="transmembrane region" description="Helical" evidence="2">
    <location>
        <begin position="114"/>
        <end position="134"/>
    </location>
</feature>
<evidence type="ECO:0000313" key="4">
    <source>
        <dbReference type="Proteomes" id="UP000316252"/>
    </source>
</evidence>
<organism evidence="3 4">
    <name type="scientific">Schumannella soli</name>
    <dbReference type="NCBI Taxonomy" id="2590779"/>
    <lineage>
        <taxon>Bacteria</taxon>
        <taxon>Bacillati</taxon>
        <taxon>Actinomycetota</taxon>
        <taxon>Actinomycetes</taxon>
        <taxon>Micrococcales</taxon>
        <taxon>Microbacteriaceae</taxon>
        <taxon>Schumannella</taxon>
    </lineage>
</organism>
<feature type="compositionally biased region" description="Acidic residues" evidence="1">
    <location>
        <begin position="12"/>
        <end position="48"/>
    </location>
</feature>
<name>A0A506Y552_9MICO</name>
<keyword evidence="2" id="KW-0812">Transmembrane</keyword>
<feature type="compositionally biased region" description="Basic and acidic residues" evidence="1">
    <location>
        <begin position="1"/>
        <end position="11"/>
    </location>
</feature>
<evidence type="ECO:0000313" key="3">
    <source>
        <dbReference type="EMBL" id="TPW77155.1"/>
    </source>
</evidence>
<feature type="transmembrane region" description="Helical" evidence="2">
    <location>
        <begin position="182"/>
        <end position="202"/>
    </location>
</feature>
<protein>
    <recommendedName>
        <fullName evidence="5">DNA polymerase III subunit gamma/tau</fullName>
    </recommendedName>
</protein>
<evidence type="ECO:0008006" key="5">
    <source>
        <dbReference type="Google" id="ProtNLM"/>
    </source>
</evidence>
<gene>
    <name evidence="3" type="ORF">FJ657_00115</name>
</gene>
<keyword evidence="2" id="KW-0472">Membrane</keyword>
<keyword evidence="2" id="KW-1133">Transmembrane helix</keyword>
<evidence type="ECO:0000256" key="2">
    <source>
        <dbReference type="SAM" id="Phobius"/>
    </source>
</evidence>
<feature type="region of interest" description="Disordered" evidence="1">
    <location>
        <begin position="1"/>
        <end position="89"/>
    </location>
</feature>
<feature type="transmembrane region" description="Helical" evidence="2">
    <location>
        <begin position="154"/>
        <end position="175"/>
    </location>
</feature>
<dbReference type="OrthoDB" id="4981704at2"/>
<accession>A0A506Y552</accession>